<dbReference type="InterPro" id="IPR020568">
    <property type="entry name" value="Ribosomal_Su5_D2-typ_SF"/>
</dbReference>
<dbReference type="PROSITE" id="PS00954">
    <property type="entry name" value="IGP_DEHYDRATASE_1"/>
    <property type="match status" value="1"/>
</dbReference>
<dbReference type="NCBIfam" id="NF002111">
    <property type="entry name" value="PRK00951.2-1"/>
    <property type="match status" value="1"/>
</dbReference>
<comment type="catalytic activity">
    <reaction evidence="12 14">
        <text>D-erythro-1-(imidazol-4-yl)glycerol 3-phosphate = 3-(imidazol-4-yl)-2-oxopropyl phosphate + H2O</text>
        <dbReference type="Rhea" id="RHEA:11040"/>
        <dbReference type="ChEBI" id="CHEBI:15377"/>
        <dbReference type="ChEBI" id="CHEBI:57766"/>
        <dbReference type="ChEBI" id="CHEBI:58278"/>
        <dbReference type="EC" id="4.2.1.19"/>
    </reaction>
</comment>
<evidence type="ECO:0000256" key="11">
    <source>
        <dbReference type="ARBA" id="ARBA00047481"/>
    </source>
</evidence>
<dbReference type="NCBIfam" id="TIGR01141">
    <property type="entry name" value="hisC"/>
    <property type="match status" value="1"/>
</dbReference>
<gene>
    <name evidence="13 16" type="primary">hisC</name>
    <name evidence="12" type="synonym">hisB</name>
    <name evidence="16" type="ORF">ENJ42_04325</name>
</gene>
<keyword evidence="7 13" id="KW-0808">Transferase</keyword>
<dbReference type="Gene3D" id="3.30.230.40">
    <property type="entry name" value="Imidazole glycerol phosphate dehydratase, domain 1"/>
    <property type="match status" value="2"/>
</dbReference>
<dbReference type="InterPro" id="IPR015422">
    <property type="entry name" value="PyrdxlP-dep_Trfase_small"/>
</dbReference>
<dbReference type="InterPro" id="IPR015421">
    <property type="entry name" value="PyrdxlP-dep_Trfase_major"/>
</dbReference>
<dbReference type="FunFam" id="3.30.230.40:FF:000001">
    <property type="entry name" value="Imidazoleglycerol-phosphate dehydratase HisB"/>
    <property type="match status" value="1"/>
</dbReference>
<keyword evidence="10 12" id="KW-0456">Lyase</keyword>
<comment type="similarity">
    <text evidence="13">Belongs to the class-II pyridoxal-phosphate-dependent aminotransferase family. Histidinol-phosphate aminotransferase subfamily.</text>
</comment>
<comment type="pathway">
    <text evidence="3 12 14">Amino-acid biosynthesis; L-histidine biosynthesis; L-histidine from 5-phospho-alpha-D-ribose 1-diphosphate: step 6/9.</text>
</comment>
<dbReference type="EMBL" id="DRMJ01000213">
    <property type="protein sequence ID" value="HHL42822.1"/>
    <property type="molecule type" value="Genomic_DNA"/>
</dbReference>
<dbReference type="UniPathway" id="UPA00031">
    <property type="reaction ID" value="UER00011"/>
</dbReference>
<comment type="cofactor">
    <cofactor evidence="1 13">
        <name>pyridoxal 5'-phosphate</name>
        <dbReference type="ChEBI" id="CHEBI:597326"/>
    </cofactor>
</comment>
<dbReference type="InterPro" id="IPR000807">
    <property type="entry name" value="ImidazoleglycerolP_deHydtase"/>
</dbReference>
<comment type="caution">
    <text evidence="16">The sequence shown here is derived from an EMBL/GenBank/DDBJ whole genome shotgun (WGS) entry which is preliminary data.</text>
</comment>
<evidence type="ECO:0000256" key="8">
    <source>
        <dbReference type="ARBA" id="ARBA00022898"/>
    </source>
</evidence>
<dbReference type="EC" id="4.2.1.19" evidence="12"/>
<dbReference type="SUPFAM" id="SSF54211">
    <property type="entry name" value="Ribosomal protein S5 domain 2-like"/>
    <property type="match status" value="2"/>
</dbReference>
<dbReference type="Pfam" id="PF00475">
    <property type="entry name" value="IGPD"/>
    <property type="match status" value="1"/>
</dbReference>
<evidence type="ECO:0000256" key="7">
    <source>
        <dbReference type="ARBA" id="ARBA00022679"/>
    </source>
</evidence>
<dbReference type="InterPro" id="IPR004839">
    <property type="entry name" value="Aminotransferase_I/II_large"/>
</dbReference>
<name>A0A7C5QW07_9PROT</name>
<dbReference type="HAMAP" id="MF_00076">
    <property type="entry name" value="HisB"/>
    <property type="match status" value="1"/>
</dbReference>
<dbReference type="Gene3D" id="3.40.640.10">
    <property type="entry name" value="Type I PLP-dependent aspartate aminotransferase-like (Major domain)"/>
    <property type="match status" value="1"/>
</dbReference>
<dbReference type="GO" id="GO:0005737">
    <property type="term" value="C:cytoplasm"/>
    <property type="evidence" value="ECO:0007669"/>
    <property type="project" value="UniProtKB-SubCell"/>
</dbReference>
<dbReference type="InterPro" id="IPR038494">
    <property type="entry name" value="IGPD_sf"/>
</dbReference>
<evidence type="ECO:0000256" key="6">
    <source>
        <dbReference type="ARBA" id="ARBA00022605"/>
    </source>
</evidence>
<reference evidence="16" key="1">
    <citation type="journal article" date="2020" name="mSystems">
        <title>Genome- and Community-Level Interaction Insights into Carbon Utilization and Element Cycling Functions of Hydrothermarchaeota in Hydrothermal Sediment.</title>
        <authorList>
            <person name="Zhou Z."/>
            <person name="Liu Y."/>
            <person name="Xu W."/>
            <person name="Pan J."/>
            <person name="Luo Z.H."/>
            <person name="Li M."/>
        </authorList>
    </citation>
    <scope>NUCLEOTIDE SEQUENCE [LARGE SCALE GENOMIC DNA]</scope>
    <source>
        <strain evidence="16">HyVt-485</strain>
    </source>
</reference>
<dbReference type="Pfam" id="PF00155">
    <property type="entry name" value="Aminotran_1_2"/>
    <property type="match status" value="1"/>
</dbReference>
<dbReference type="GO" id="GO:0004400">
    <property type="term" value="F:histidinol-phosphate transaminase activity"/>
    <property type="evidence" value="ECO:0007669"/>
    <property type="project" value="UniProtKB-UniRule"/>
</dbReference>
<feature type="modified residue" description="N6-(pyridoxal phosphate)lysine" evidence="13">
    <location>
        <position position="215"/>
    </location>
</feature>
<dbReference type="PROSITE" id="PS00955">
    <property type="entry name" value="IGP_DEHYDRATASE_2"/>
    <property type="match status" value="1"/>
</dbReference>
<evidence type="ECO:0000256" key="1">
    <source>
        <dbReference type="ARBA" id="ARBA00001933"/>
    </source>
</evidence>
<dbReference type="PROSITE" id="PS00599">
    <property type="entry name" value="AA_TRANSFER_CLASS_2"/>
    <property type="match status" value="1"/>
</dbReference>
<dbReference type="AlphaFoldDB" id="A0A7C5QW07"/>
<evidence type="ECO:0000313" key="16">
    <source>
        <dbReference type="EMBL" id="HHL42822.1"/>
    </source>
</evidence>
<dbReference type="FunFam" id="3.30.230.40:FF:000003">
    <property type="entry name" value="Imidazoleglycerol-phosphate dehydratase HisB"/>
    <property type="match status" value="1"/>
</dbReference>
<evidence type="ECO:0000256" key="9">
    <source>
        <dbReference type="ARBA" id="ARBA00023102"/>
    </source>
</evidence>
<dbReference type="HAMAP" id="MF_01023">
    <property type="entry name" value="HisC_aminotrans_2"/>
    <property type="match status" value="1"/>
</dbReference>
<comment type="subcellular location">
    <subcellularLocation>
        <location evidence="12 14">Cytoplasm</location>
    </subcellularLocation>
</comment>
<comment type="pathway">
    <text evidence="2 13">Amino-acid biosynthesis; L-histidine biosynthesis; L-histidine from 5-phospho-alpha-D-ribose 1-diphosphate: step 7/9.</text>
</comment>
<keyword evidence="9 12" id="KW-0368">Histidine biosynthesis</keyword>
<dbReference type="Proteomes" id="UP000885830">
    <property type="component" value="Unassembled WGS sequence"/>
</dbReference>
<dbReference type="GO" id="GO:0000105">
    <property type="term" value="P:L-histidine biosynthetic process"/>
    <property type="evidence" value="ECO:0007669"/>
    <property type="project" value="UniProtKB-UniRule"/>
</dbReference>
<sequence>MSKPWPDCIAREAVLAFAPYSARGAASGALHLDANESPWAPPPVNEAGGYNQYPAQQPPALMARLADLYHVPVDNILAGRGADEAIEILLRTFCEAGRDQILICTPTFGYYKTCADIQGAGVIEVPLTKTYDLDMPAINTAIQSAGQTLKIVFLCSPNNPTGNRIVHTDIEKLCQENPQTLIVVDEAYAEFANADSLSGQIARYPNLVVLRTLSKAYSLAGARLGVGIADPRIIRLMQRVLPPYPIPRPVEQAVLKALTPAAMAVHQARMEVWLSERTRVRSALQGSPYVAKVWPSDGNFLLLEIRNEAGLLKRLRTYQIKIRDFRAVIPHAFRLSIGAPEDNDLALLAFKAAKSTPCEHRVGEVFRTTKETDIAVRVNLDGGDIKIDTGIGFYDHMLGALAKHGGLGLSLSCAGDLEIDAHHTIEDCALALGTALKQALGDKNGIGRYGFVMPMDETQARIAVDLSGRPACVFQGAFPTDHAGEFPAEMCPHFFESLSQSLGCAIQIDVDGENTHHMIEACFKGLGRALAPAFAKTGDGVPSTKGVL</sequence>
<accession>A0A7C5QW07</accession>
<dbReference type="InterPro" id="IPR001917">
    <property type="entry name" value="Aminotrans_II_pyridoxalP_BS"/>
</dbReference>
<dbReference type="PANTHER" id="PTHR23133:SF2">
    <property type="entry name" value="IMIDAZOLEGLYCEROL-PHOSPHATE DEHYDRATASE"/>
    <property type="match status" value="1"/>
</dbReference>
<dbReference type="InterPro" id="IPR015424">
    <property type="entry name" value="PyrdxlP-dep_Trfase"/>
</dbReference>
<proteinExistence type="inferred from homology"/>
<evidence type="ECO:0000256" key="10">
    <source>
        <dbReference type="ARBA" id="ARBA00023239"/>
    </source>
</evidence>
<dbReference type="InterPro" id="IPR005861">
    <property type="entry name" value="HisP_aminotrans"/>
</dbReference>
<evidence type="ECO:0000256" key="14">
    <source>
        <dbReference type="RuleBase" id="RU000599"/>
    </source>
</evidence>
<keyword evidence="5 13" id="KW-0032">Aminotransferase</keyword>
<comment type="subunit">
    <text evidence="4 13">Homodimer.</text>
</comment>
<protein>
    <recommendedName>
        <fullName evidence="12 13">Multifunctional fusion protein</fullName>
    </recommendedName>
    <domain>
        <recommendedName>
            <fullName evidence="12">Imidazoleglycerol-phosphate dehydratase</fullName>
            <shortName evidence="12">IGPD</shortName>
            <ecNumber evidence="12">4.2.1.19</ecNumber>
        </recommendedName>
    </domain>
    <domain>
        <recommendedName>
            <fullName evidence="13">Histidinol-phosphate aminotransferase</fullName>
            <ecNumber evidence="13">2.6.1.9</ecNumber>
        </recommendedName>
        <alternativeName>
            <fullName evidence="13">Imidazole acetol-phosphate transaminase</fullName>
        </alternativeName>
    </domain>
</protein>
<dbReference type="GO" id="GO:0030170">
    <property type="term" value="F:pyridoxal phosphate binding"/>
    <property type="evidence" value="ECO:0007669"/>
    <property type="project" value="InterPro"/>
</dbReference>
<comment type="catalytic activity">
    <reaction evidence="11 13">
        <text>L-histidinol phosphate + 2-oxoglutarate = 3-(imidazol-4-yl)-2-oxopropyl phosphate + L-glutamate</text>
        <dbReference type="Rhea" id="RHEA:23744"/>
        <dbReference type="ChEBI" id="CHEBI:16810"/>
        <dbReference type="ChEBI" id="CHEBI:29985"/>
        <dbReference type="ChEBI" id="CHEBI:57766"/>
        <dbReference type="ChEBI" id="CHEBI:57980"/>
        <dbReference type="EC" id="2.6.1.9"/>
    </reaction>
</comment>
<dbReference type="CDD" id="cd00609">
    <property type="entry name" value="AAT_like"/>
    <property type="match status" value="1"/>
</dbReference>
<feature type="domain" description="Aminotransferase class I/classII large" evidence="15">
    <location>
        <begin position="44"/>
        <end position="345"/>
    </location>
</feature>
<evidence type="ECO:0000256" key="4">
    <source>
        <dbReference type="ARBA" id="ARBA00011738"/>
    </source>
</evidence>
<evidence type="ECO:0000256" key="3">
    <source>
        <dbReference type="ARBA" id="ARBA00005047"/>
    </source>
</evidence>
<keyword evidence="8 13" id="KW-0663">Pyridoxal phosphate</keyword>
<dbReference type="SUPFAM" id="SSF53383">
    <property type="entry name" value="PLP-dependent transferases"/>
    <property type="match status" value="1"/>
</dbReference>
<evidence type="ECO:0000256" key="5">
    <source>
        <dbReference type="ARBA" id="ARBA00022576"/>
    </source>
</evidence>
<evidence type="ECO:0000256" key="13">
    <source>
        <dbReference type="HAMAP-Rule" id="MF_01023"/>
    </source>
</evidence>
<organism evidence="16">
    <name type="scientific">Hellea balneolensis</name>
    <dbReference type="NCBI Taxonomy" id="287478"/>
    <lineage>
        <taxon>Bacteria</taxon>
        <taxon>Pseudomonadati</taxon>
        <taxon>Pseudomonadota</taxon>
        <taxon>Alphaproteobacteria</taxon>
        <taxon>Maricaulales</taxon>
        <taxon>Robiginitomaculaceae</taxon>
        <taxon>Hellea</taxon>
    </lineage>
</organism>
<comment type="similarity">
    <text evidence="12 14">Belongs to the imidazoleglycerol-phosphate dehydratase family.</text>
</comment>
<keyword evidence="6 12" id="KW-0028">Amino-acid biosynthesis</keyword>
<dbReference type="PANTHER" id="PTHR23133">
    <property type="entry name" value="IMIDAZOLEGLYCEROL-PHOSPHATE DEHYDRATASE HIS7"/>
    <property type="match status" value="1"/>
</dbReference>
<dbReference type="EC" id="2.6.1.9" evidence="13"/>
<evidence type="ECO:0000256" key="12">
    <source>
        <dbReference type="HAMAP-Rule" id="MF_00076"/>
    </source>
</evidence>
<dbReference type="CDD" id="cd07914">
    <property type="entry name" value="IGPD"/>
    <property type="match status" value="1"/>
</dbReference>
<evidence type="ECO:0000256" key="2">
    <source>
        <dbReference type="ARBA" id="ARBA00005011"/>
    </source>
</evidence>
<dbReference type="InterPro" id="IPR020565">
    <property type="entry name" value="ImidazoleglycerP_deHydtase_CS"/>
</dbReference>
<dbReference type="GO" id="GO:0004424">
    <property type="term" value="F:imidazoleglycerol-phosphate dehydratase activity"/>
    <property type="evidence" value="ECO:0007669"/>
    <property type="project" value="UniProtKB-UniRule"/>
</dbReference>
<keyword evidence="12" id="KW-0963">Cytoplasm</keyword>
<dbReference type="Gene3D" id="3.90.1150.10">
    <property type="entry name" value="Aspartate Aminotransferase, domain 1"/>
    <property type="match status" value="1"/>
</dbReference>
<evidence type="ECO:0000259" key="15">
    <source>
        <dbReference type="Pfam" id="PF00155"/>
    </source>
</evidence>